<dbReference type="PANTHER" id="PTHR43664:SF1">
    <property type="entry name" value="BETA-METHYLMALYL-COA DEHYDRATASE"/>
    <property type="match status" value="1"/>
</dbReference>
<sequence>MKREFDARADRYGRFYDEFEVGDIYRHWPGKTITESEDHLYCMLTMAGSPLHIDSHYAKVEMPQGKNIVVGTYIYALLTGMSVADISGKAIVSLGVKELNHILPVFHGDTIYASTEILDKRFSKSKTDQGIVSVKTSGFNQNKELVCTFERAFLVPLHGPK</sequence>
<dbReference type="SUPFAM" id="SSF54637">
    <property type="entry name" value="Thioesterase/thiol ester dehydrase-isomerase"/>
    <property type="match status" value="1"/>
</dbReference>
<dbReference type="Gene3D" id="3.10.129.10">
    <property type="entry name" value="Hotdog Thioesterase"/>
    <property type="match status" value="1"/>
</dbReference>
<dbReference type="AlphaFoldDB" id="A0A6J5YKT8"/>
<evidence type="ECO:0000313" key="1">
    <source>
        <dbReference type="EMBL" id="CAB4329518.1"/>
    </source>
</evidence>
<accession>A0A6J5YKT8</accession>
<organism evidence="1">
    <name type="scientific">freshwater metagenome</name>
    <dbReference type="NCBI Taxonomy" id="449393"/>
    <lineage>
        <taxon>unclassified sequences</taxon>
        <taxon>metagenomes</taxon>
        <taxon>ecological metagenomes</taxon>
    </lineage>
</organism>
<dbReference type="InterPro" id="IPR029069">
    <property type="entry name" value="HotDog_dom_sf"/>
</dbReference>
<dbReference type="EMBL" id="CAFBRY010000001">
    <property type="protein sequence ID" value="CAB5133880.1"/>
    <property type="molecule type" value="Genomic_DNA"/>
</dbReference>
<evidence type="ECO:0000313" key="2">
    <source>
        <dbReference type="EMBL" id="CAB4724355.1"/>
    </source>
</evidence>
<proteinExistence type="predicted"/>
<gene>
    <name evidence="2" type="ORF">UFOPK2731_00409</name>
    <name evidence="3" type="ORF">UFOPK3161_00154</name>
    <name evidence="1" type="ORF">UFOPK3962_00041</name>
    <name evidence="4" type="ORF">UFOPK4427_00040</name>
</gene>
<evidence type="ECO:0000313" key="4">
    <source>
        <dbReference type="EMBL" id="CAB5133880.1"/>
    </source>
</evidence>
<protein>
    <submittedName>
        <fullName evidence="1">Unannotated protein</fullName>
    </submittedName>
</protein>
<dbReference type="InterPro" id="IPR048274">
    <property type="entry name" value="MC_hydratase"/>
</dbReference>
<dbReference type="CDD" id="cd03451">
    <property type="entry name" value="FkbR2"/>
    <property type="match status" value="1"/>
</dbReference>
<name>A0A6J5YKT8_9ZZZZ</name>
<dbReference type="EMBL" id="CAESAH010000001">
    <property type="protein sequence ID" value="CAB4329518.1"/>
    <property type="molecule type" value="Genomic_DNA"/>
</dbReference>
<dbReference type="EMBL" id="CAFABC010000002">
    <property type="protein sequence ID" value="CAB4815326.1"/>
    <property type="molecule type" value="Genomic_DNA"/>
</dbReference>
<reference evidence="1" key="1">
    <citation type="submission" date="2020-05" db="EMBL/GenBank/DDBJ databases">
        <authorList>
            <person name="Chiriac C."/>
            <person name="Salcher M."/>
            <person name="Ghai R."/>
            <person name="Kavagutti S V."/>
        </authorList>
    </citation>
    <scope>NUCLEOTIDE SEQUENCE</scope>
</reference>
<dbReference type="EMBL" id="CAEZYO010000007">
    <property type="protein sequence ID" value="CAB4724355.1"/>
    <property type="molecule type" value="Genomic_DNA"/>
</dbReference>
<dbReference type="GO" id="GO:0016829">
    <property type="term" value="F:lyase activity"/>
    <property type="evidence" value="ECO:0007669"/>
    <property type="project" value="InterPro"/>
</dbReference>
<evidence type="ECO:0000313" key="3">
    <source>
        <dbReference type="EMBL" id="CAB4815326.1"/>
    </source>
</evidence>
<dbReference type="PANTHER" id="PTHR43664">
    <property type="entry name" value="MONOAMINE OXIDASE-RELATED"/>
    <property type="match status" value="1"/>
</dbReference>
<dbReference type="Pfam" id="PF19315">
    <property type="entry name" value="MC_hydratase"/>
    <property type="match status" value="1"/>
</dbReference>
<dbReference type="InterPro" id="IPR052342">
    <property type="entry name" value="MCH/BMMD"/>
</dbReference>